<keyword evidence="2" id="KW-1185">Reference proteome</keyword>
<protein>
    <submittedName>
        <fullName evidence="3">Glycine-rich cell wall structural protein-like isoform X2</fullName>
    </submittedName>
</protein>
<proteinExistence type="predicted"/>
<feature type="region of interest" description="Disordered" evidence="1">
    <location>
        <begin position="49"/>
        <end position="118"/>
    </location>
</feature>
<dbReference type="RefSeq" id="XP_022247440.1">
    <property type="nucleotide sequence ID" value="XM_022391732.1"/>
</dbReference>
<evidence type="ECO:0000256" key="1">
    <source>
        <dbReference type="SAM" id="MobiDB-lite"/>
    </source>
</evidence>
<accession>A0ABM1SUY4</accession>
<feature type="compositionally biased region" description="Gly residues" evidence="1">
    <location>
        <begin position="49"/>
        <end position="112"/>
    </location>
</feature>
<dbReference type="GeneID" id="106464068"/>
<evidence type="ECO:0000313" key="3">
    <source>
        <dbReference type="RefSeq" id="XP_022247440.1"/>
    </source>
</evidence>
<evidence type="ECO:0000313" key="2">
    <source>
        <dbReference type="Proteomes" id="UP000694941"/>
    </source>
</evidence>
<dbReference type="Proteomes" id="UP000694941">
    <property type="component" value="Unplaced"/>
</dbReference>
<sequence length="160" mass="16603">MINGLSLLQFRLDSYKRMSQEDQWKWIITAILLVIGLLPNSSGTQVKGGIGGGSWQGGGGSWQSGGGGGSWKGGGGGGRWQGGGGGGRWQGGGGGGRWQGGGGGGSWQGGSDGYPNNNAGVWKDEIRTFPKTSFKCSNQPYVPGYYADVETQCKVSPRKQ</sequence>
<name>A0ABM1SUY4_LIMPO</name>
<organism evidence="2 3">
    <name type="scientific">Limulus polyphemus</name>
    <name type="common">Atlantic horseshoe crab</name>
    <dbReference type="NCBI Taxonomy" id="6850"/>
    <lineage>
        <taxon>Eukaryota</taxon>
        <taxon>Metazoa</taxon>
        <taxon>Ecdysozoa</taxon>
        <taxon>Arthropoda</taxon>
        <taxon>Chelicerata</taxon>
        <taxon>Merostomata</taxon>
        <taxon>Xiphosura</taxon>
        <taxon>Limulidae</taxon>
        <taxon>Limulus</taxon>
    </lineage>
</organism>
<reference evidence="3" key="1">
    <citation type="submission" date="2025-08" db="UniProtKB">
        <authorList>
            <consortium name="RefSeq"/>
        </authorList>
    </citation>
    <scope>IDENTIFICATION</scope>
    <source>
        <tissue evidence="3">Muscle</tissue>
    </source>
</reference>
<gene>
    <name evidence="3" type="primary">LOC106464068</name>
</gene>